<sequence length="398" mass="43670">MSSPSDSETELHTRIHQQKVISSLGRRALETDDIDRLMHDAAATVAETLGCDYCKVLELLPSGNVFLRQGVGWQEGIVGEAEIPTDTNSQAGYTLLSEEPVVVDDLRTEERFSGPDLLIDHDVVSGISVIIGTIDDPWGILGVHTTDEIAFTDHDVDFVQSVANLLAAAIERHTYQDELEETVAELQALNTRLEKFASMLAHELRNPVTIGQIYAQHLPEEAAPKAVENVVESFDRIENMIDVMLVLTRRGDAVGERAPVSLAEMARDVWDDVDTREATLVVDIDLVIEADEVYVRHLFRNLFENAIRHGGSDVVIEVGTVAGGFYVADDGNGIPPEDREMVFEPGFTTTADTDGTGLGLAFVDRLAGIYDWDLQLTESDAGGAQFEFRNVAMSDQSD</sequence>
<evidence type="ECO:0000256" key="5">
    <source>
        <dbReference type="ARBA" id="ARBA00022777"/>
    </source>
</evidence>
<evidence type="ECO:0000313" key="9">
    <source>
        <dbReference type="EMBL" id="UTF54592.1"/>
    </source>
</evidence>
<proteinExistence type="predicted"/>
<reference evidence="9" key="1">
    <citation type="submission" date="2022-06" db="EMBL/GenBank/DDBJ databases">
        <title>Diverse halophilic archaea isolated from saline environments.</title>
        <authorList>
            <person name="Cui H.-L."/>
        </authorList>
    </citation>
    <scope>NUCLEOTIDE SEQUENCE</scope>
    <source>
        <strain evidence="9">WLHS1</strain>
    </source>
</reference>
<keyword evidence="7" id="KW-0175">Coiled coil</keyword>
<feature type="domain" description="Histidine kinase" evidence="8">
    <location>
        <begin position="199"/>
        <end position="394"/>
    </location>
</feature>
<dbReference type="SUPFAM" id="SSF55874">
    <property type="entry name" value="ATPase domain of HSP90 chaperone/DNA topoisomerase II/histidine kinase"/>
    <property type="match status" value="1"/>
</dbReference>
<keyword evidence="5 9" id="KW-0418">Kinase</keyword>
<dbReference type="CDD" id="cd00082">
    <property type="entry name" value="HisKA"/>
    <property type="match status" value="1"/>
</dbReference>
<evidence type="ECO:0000256" key="4">
    <source>
        <dbReference type="ARBA" id="ARBA00022679"/>
    </source>
</evidence>
<keyword evidence="10" id="KW-1185">Reference proteome</keyword>
<dbReference type="InterPro" id="IPR004358">
    <property type="entry name" value="Sig_transdc_His_kin-like_C"/>
</dbReference>
<evidence type="ECO:0000256" key="2">
    <source>
        <dbReference type="ARBA" id="ARBA00012438"/>
    </source>
</evidence>
<dbReference type="PRINTS" id="PR00344">
    <property type="entry name" value="BCTRLSENSOR"/>
</dbReference>
<evidence type="ECO:0000259" key="8">
    <source>
        <dbReference type="PROSITE" id="PS50109"/>
    </source>
</evidence>
<dbReference type="InterPro" id="IPR003594">
    <property type="entry name" value="HATPase_dom"/>
</dbReference>
<evidence type="ECO:0000256" key="6">
    <source>
        <dbReference type="ARBA" id="ARBA00023012"/>
    </source>
</evidence>
<name>A0A9E7ND79_9EURY</name>
<evidence type="ECO:0000256" key="3">
    <source>
        <dbReference type="ARBA" id="ARBA00022553"/>
    </source>
</evidence>
<dbReference type="GeneID" id="73289334"/>
<dbReference type="InterPro" id="IPR036097">
    <property type="entry name" value="HisK_dim/P_sf"/>
</dbReference>
<dbReference type="Gene3D" id="1.10.287.130">
    <property type="match status" value="1"/>
</dbReference>
<evidence type="ECO:0000256" key="7">
    <source>
        <dbReference type="SAM" id="Coils"/>
    </source>
</evidence>
<dbReference type="PANTHER" id="PTHR43711:SF1">
    <property type="entry name" value="HISTIDINE KINASE 1"/>
    <property type="match status" value="1"/>
</dbReference>
<dbReference type="InterPro" id="IPR036890">
    <property type="entry name" value="HATPase_C_sf"/>
</dbReference>
<keyword evidence="6" id="KW-0902">Two-component regulatory system</keyword>
<dbReference type="AlphaFoldDB" id="A0A9E7ND79"/>
<evidence type="ECO:0000313" key="10">
    <source>
        <dbReference type="Proteomes" id="UP001056855"/>
    </source>
</evidence>
<dbReference type="PANTHER" id="PTHR43711">
    <property type="entry name" value="TWO-COMPONENT HISTIDINE KINASE"/>
    <property type="match status" value="1"/>
</dbReference>
<dbReference type="InterPro" id="IPR003018">
    <property type="entry name" value="GAF"/>
</dbReference>
<dbReference type="GO" id="GO:0000155">
    <property type="term" value="F:phosphorelay sensor kinase activity"/>
    <property type="evidence" value="ECO:0007669"/>
    <property type="project" value="InterPro"/>
</dbReference>
<gene>
    <name evidence="9" type="ORF">NGM29_04770</name>
</gene>
<dbReference type="Pfam" id="PF00512">
    <property type="entry name" value="HisKA"/>
    <property type="match status" value="1"/>
</dbReference>
<dbReference type="CDD" id="cd00075">
    <property type="entry name" value="HATPase"/>
    <property type="match status" value="1"/>
</dbReference>
<dbReference type="Gene3D" id="3.30.450.40">
    <property type="match status" value="1"/>
</dbReference>
<dbReference type="RefSeq" id="WP_254159281.1">
    <property type="nucleotide sequence ID" value="NZ_CP100355.1"/>
</dbReference>
<dbReference type="SUPFAM" id="SSF47384">
    <property type="entry name" value="Homodimeric domain of signal transducing histidine kinase"/>
    <property type="match status" value="1"/>
</dbReference>
<organism evidence="9 10">
    <name type="scientific">Natronosalvus rutilus</name>
    <dbReference type="NCBI Taxonomy" id="2953753"/>
    <lineage>
        <taxon>Archaea</taxon>
        <taxon>Methanobacteriati</taxon>
        <taxon>Methanobacteriota</taxon>
        <taxon>Stenosarchaea group</taxon>
        <taxon>Halobacteria</taxon>
        <taxon>Halobacteriales</taxon>
        <taxon>Natrialbaceae</taxon>
        <taxon>Natronosalvus</taxon>
    </lineage>
</organism>
<accession>A0A9E7ND79</accession>
<dbReference type="InterPro" id="IPR029016">
    <property type="entry name" value="GAF-like_dom_sf"/>
</dbReference>
<feature type="coiled-coil region" evidence="7">
    <location>
        <begin position="172"/>
        <end position="199"/>
    </location>
</feature>
<dbReference type="Gene3D" id="3.30.565.10">
    <property type="entry name" value="Histidine kinase-like ATPase, C-terminal domain"/>
    <property type="match status" value="1"/>
</dbReference>
<evidence type="ECO:0000256" key="1">
    <source>
        <dbReference type="ARBA" id="ARBA00000085"/>
    </source>
</evidence>
<dbReference type="InterPro" id="IPR003661">
    <property type="entry name" value="HisK_dim/P_dom"/>
</dbReference>
<dbReference type="InterPro" id="IPR050736">
    <property type="entry name" value="Sensor_HK_Regulatory"/>
</dbReference>
<protein>
    <recommendedName>
        <fullName evidence="2">histidine kinase</fullName>
        <ecNumber evidence="2">2.7.13.3</ecNumber>
    </recommendedName>
</protein>
<dbReference type="EC" id="2.7.13.3" evidence="2"/>
<dbReference type="SUPFAM" id="SSF55781">
    <property type="entry name" value="GAF domain-like"/>
    <property type="match status" value="1"/>
</dbReference>
<keyword evidence="4" id="KW-0808">Transferase</keyword>
<dbReference type="SMART" id="SM00387">
    <property type="entry name" value="HATPase_c"/>
    <property type="match status" value="1"/>
</dbReference>
<keyword evidence="3" id="KW-0597">Phosphoprotein</keyword>
<dbReference type="EMBL" id="CP100355">
    <property type="protein sequence ID" value="UTF54592.1"/>
    <property type="molecule type" value="Genomic_DNA"/>
</dbReference>
<dbReference type="PROSITE" id="PS50109">
    <property type="entry name" value="HIS_KIN"/>
    <property type="match status" value="1"/>
</dbReference>
<dbReference type="Pfam" id="PF02518">
    <property type="entry name" value="HATPase_c"/>
    <property type="match status" value="1"/>
</dbReference>
<dbReference type="KEGG" id="sawl:NGM29_04770"/>
<dbReference type="InterPro" id="IPR005467">
    <property type="entry name" value="His_kinase_dom"/>
</dbReference>
<dbReference type="SMART" id="SM00065">
    <property type="entry name" value="GAF"/>
    <property type="match status" value="1"/>
</dbReference>
<dbReference type="SMART" id="SM00388">
    <property type="entry name" value="HisKA"/>
    <property type="match status" value="1"/>
</dbReference>
<dbReference type="Proteomes" id="UP001056855">
    <property type="component" value="Chromosome"/>
</dbReference>
<comment type="catalytic activity">
    <reaction evidence="1">
        <text>ATP + protein L-histidine = ADP + protein N-phospho-L-histidine.</text>
        <dbReference type="EC" id="2.7.13.3"/>
    </reaction>
</comment>
<dbReference type="Pfam" id="PF01590">
    <property type="entry name" value="GAF"/>
    <property type="match status" value="1"/>
</dbReference>